<dbReference type="RefSeq" id="WP_013497031.1">
    <property type="nucleotide sequence ID" value="NC_014833.1"/>
</dbReference>
<accession>E6UDL1</accession>
<dbReference type="OrthoDB" id="4567081at2"/>
<dbReference type="AlphaFoldDB" id="E6UDL1"/>
<gene>
    <name evidence="1" type="ordered locus">Rumal_0282</name>
</gene>
<organism evidence="1 2">
    <name type="scientific">Ruminococcus albus (strain ATCC 27210 / DSM 20455 / JCM 14654 / NCDO 2250 / 7)</name>
    <dbReference type="NCBI Taxonomy" id="697329"/>
    <lineage>
        <taxon>Bacteria</taxon>
        <taxon>Bacillati</taxon>
        <taxon>Bacillota</taxon>
        <taxon>Clostridia</taxon>
        <taxon>Eubacteriales</taxon>
        <taxon>Oscillospiraceae</taxon>
        <taxon>Ruminococcus</taxon>
    </lineage>
</organism>
<reference evidence="1 2" key="1">
    <citation type="journal article" date="2011" name="J. Bacteriol.">
        <title>Complete genome of the cellulolytic ruminal bacterium Ruminococcus albus 7.</title>
        <authorList>
            <person name="Suen G."/>
            <person name="Stevenson D.M."/>
            <person name="Bruce D.C."/>
            <person name="Chertkov O."/>
            <person name="Copeland A."/>
            <person name="Cheng J.F."/>
            <person name="Detter C."/>
            <person name="Detter J.C."/>
            <person name="Goodwin L.A."/>
            <person name="Han C.S."/>
            <person name="Hauser L.J."/>
            <person name="Ivanova N.N."/>
            <person name="Kyrpides N.C."/>
            <person name="Land M.L."/>
            <person name="Lapidus A."/>
            <person name="Lucas S."/>
            <person name="Ovchinnikova G."/>
            <person name="Pitluck S."/>
            <person name="Tapia R."/>
            <person name="Woyke T."/>
            <person name="Boyum J."/>
            <person name="Mead D."/>
            <person name="Weimer P.J."/>
        </authorList>
    </citation>
    <scope>NUCLEOTIDE SEQUENCE [LARGE SCALE GENOMIC DNA]</scope>
    <source>
        <strain evidence="2">ATCC 27210 / DSM 20455 / JCM 14654 / NCDO 2250 / 7</strain>
    </source>
</reference>
<dbReference type="EMBL" id="CP002403">
    <property type="protein sequence ID" value="ADU20839.1"/>
    <property type="molecule type" value="Genomic_DNA"/>
</dbReference>
<protein>
    <submittedName>
        <fullName evidence="1">Uncharacterized protein</fullName>
    </submittedName>
</protein>
<dbReference type="HOGENOM" id="CLU_2344907_0_0_9"/>
<name>E6UDL1_RUMA7</name>
<sequence length="97" mass="11237">MAEAKVIITKITDNGTYPMWAEAELIDTHGKKHVFKDKLPIFAHDDMDDTCPRDGVVRCFIKEEHDSFYVIDTRFPDDVESDDGETWFEVDKEKVTP</sequence>
<dbReference type="KEGG" id="ral:Rumal_0282"/>
<dbReference type="Proteomes" id="UP000006919">
    <property type="component" value="Chromosome"/>
</dbReference>
<evidence type="ECO:0000313" key="2">
    <source>
        <dbReference type="Proteomes" id="UP000006919"/>
    </source>
</evidence>
<evidence type="ECO:0000313" key="1">
    <source>
        <dbReference type="EMBL" id="ADU20839.1"/>
    </source>
</evidence>
<dbReference type="STRING" id="697329.Rumal_0282"/>
<proteinExistence type="predicted"/>